<protein>
    <submittedName>
        <fullName evidence="1">Uncharacterized protein</fullName>
    </submittedName>
</protein>
<comment type="caution">
    <text evidence="1">The sequence shown here is derived from an EMBL/GenBank/DDBJ whole genome shotgun (WGS) entry which is preliminary data.</text>
</comment>
<keyword evidence="2" id="KW-1185">Reference proteome</keyword>
<organism evidence="1 2">
    <name type="scientific">Aduncisulcus paluster</name>
    <dbReference type="NCBI Taxonomy" id="2918883"/>
    <lineage>
        <taxon>Eukaryota</taxon>
        <taxon>Metamonada</taxon>
        <taxon>Carpediemonas-like organisms</taxon>
        <taxon>Aduncisulcus</taxon>
    </lineage>
</organism>
<sequence length="195" mass="22283">MGIKPTFSRKGCKPWIHPAGKESPGCEPPYSLDHPKVIKICEWTSSAKDDSGDLTKYLRKLLKGIDGLCFSQISLPFISRSSVKGIYLLVGIDCPKHLSIIFTHGDTGLVSVKEYDFDKPRMDCAWYYLPVDLENVIKCKFEVEDEKCWDGEFWPAISGIRIIRCSDLELEEIRISKRRKDTLEDSAYLRTSHYA</sequence>
<gene>
    <name evidence="1" type="ORF">ADUPG1_013488</name>
</gene>
<evidence type="ECO:0000313" key="2">
    <source>
        <dbReference type="Proteomes" id="UP001057375"/>
    </source>
</evidence>
<evidence type="ECO:0000313" key="1">
    <source>
        <dbReference type="EMBL" id="GKT26809.1"/>
    </source>
</evidence>
<proteinExistence type="predicted"/>
<name>A0ABQ5K767_9EUKA</name>
<dbReference type="Proteomes" id="UP001057375">
    <property type="component" value="Unassembled WGS sequence"/>
</dbReference>
<dbReference type="EMBL" id="BQXS01012680">
    <property type="protein sequence ID" value="GKT26809.1"/>
    <property type="molecule type" value="Genomic_DNA"/>
</dbReference>
<accession>A0ABQ5K767</accession>
<reference evidence="1" key="1">
    <citation type="submission" date="2022-03" db="EMBL/GenBank/DDBJ databases">
        <title>Draft genome sequence of Aduncisulcus paluster, a free-living microaerophilic Fornicata.</title>
        <authorList>
            <person name="Yuyama I."/>
            <person name="Kume K."/>
            <person name="Tamura T."/>
            <person name="Inagaki Y."/>
            <person name="Hashimoto T."/>
        </authorList>
    </citation>
    <scope>NUCLEOTIDE SEQUENCE</scope>
    <source>
        <strain evidence="1">NY0171</strain>
    </source>
</reference>